<feature type="domain" description="ATPase AAA-type core" evidence="2">
    <location>
        <begin position="28"/>
        <end position="117"/>
    </location>
</feature>
<dbReference type="PANTHER" id="PTHR43581">
    <property type="entry name" value="ATP/GTP PHOSPHATASE"/>
    <property type="match status" value="1"/>
</dbReference>
<accession>A0A7W2QZB3</accession>
<dbReference type="InterPro" id="IPR041685">
    <property type="entry name" value="AAA_GajA/Old/RecF-like"/>
</dbReference>
<reference evidence="3 4" key="1">
    <citation type="submission" date="2020-07" db="EMBL/GenBank/DDBJ databases">
        <title>Diversity of carbapenemase encoding genes among Pseudomonas putida group clinical isolates in a tertiary Brazilian hospital.</title>
        <authorList>
            <person name="Alberto-Lei F."/>
            <person name="Nodari C.S."/>
            <person name="Streling A.P."/>
            <person name="Paulino J.T."/>
            <person name="Bessa-Neto F.O."/>
            <person name="Cayo R."/>
            <person name="Gales A.C."/>
        </authorList>
    </citation>
    <scope>NUCLEOTIDE SEQUENCE [LARGE SCALE GENOMIC DNA]</scope>
    <source>
        <strain evidence="3 4">11213</strain>
    </source>
</reference>
<name>A0A7W2QZB3_9PSED</name>
<dbReference type="Proteomes" id="UP000577346">
    <property type="component" value="Unassembled WGS sequence"/>
</dbReference>
<feature type="domain" description="Endonuclease GajA/Old nuclease/RecF-like AAA" evidence="1">
    <location>
        <begin position="368"/>
        <end position="477"/>
    </location>
</feature>
<dbReference type="Pfam" id="PF13304">
    <property type="entry name" value="AAA_21"/>
    <property type="match status" value="1"/>
</dbReference>
<evidence type="ECO:0000313" key="4">
    <source>
        <dbReference type="Proteomes" id="UP000577346"/>
    </source>
</evidence>
<dbReference type="InterPro" id="IPR051396">
    <property type="entry name" value="Bact_Antivir_Def_Nuclease"/>
</dbReference>
<dbReference type="EMBL" id="JACGDA010000023">
    <property type="protein sequence ID" value="MBA6148394.1"/>
    <property type="molecule type" value="Genomic_DNA"/>
</dbReference>
<dbReference type="SUPFAM" id="SSF52540">
    <property type="entry name" value="P-loop containing nucleoside triphosphate hydrolases"/>
    <property type="match status" value="1"/>
</dbReference>
<evidence type="ECO:0000259" key="1">
    <source>
        <dbReference type="Pfam" id="PF13175"/>
    </source>
</evidence>
<dbReference type="InterPro" id="IPR027417">
    <property type="entry name" value="P-loop_NTPase"/>
</dbReference>
<organism evidence="3 4">
    <name type="scientific">Pseudomonas juntendi</name>
    <dbReference type="NCBI Taxonomy" id="2666183"/>
    <lineage>
        <taxon>Bacteria</taxon>
        <taxon>Pseudomonadati</taxon>
        <taxon>Pseudomonadota</taxon>
        <taxon>Gammaproteobacteria</taxon>
        <taxon>Pseudomonadales</taxon>
        <taxon>Pseudomonadaceae</taxon>
        <taxon>Pseudomonas</taxon>
    </lineage>
</organism>
<dbReference type="GO" id="GO:0016887">
    <property type="term" value="F:ATP hydrolysis activity"/>
    <property type="evidence" value="ECO:0007669"/>
    <property type="project" value="InterPro"/>
</dbReference>
<comment type="caution">
    <text evidence="3">The sequence shown here is derived from an EMBL/GenBank/DDBJ whole genome shotgun (WGS) entry which is preliminary data.</text>
</comment>
<dbReference type="RefSeq" id="WP_082414731.1">
    <property type="nucleotide sequence ID" value="NZ_JACGDA010000023.1"/>
</dbReference>
<dbReference type="Gene3D" id="3.40.50.300">
    <property type="entry name" value="P-loop containing nucleotide triphosphate hydrolases"/>
    <property type="match status" value="1"/>
</dbReference>
<dbReference type="PANTHER" id="PTHR43581:SF2">
    <property type="entry name" value="EXCINUCLEASE ATPASE SUBUNIT"/>
    <property type="match status" value="1"/>
</dbReference>
<evidence type="ECO:0000313" key="3">
    <source>
        <dbReference type="EMBL" id="MBA6148394.1"/>
    </source>
</evidence>
<dbReference type="GO" id="GO:0005524">
    <property type="term" value="F:ATP binding"/>
    <property type="evidence" value="ECO:0007669"/>
    <property type="project" value="InterPro"/>
</dbReference>
<dbReference type="AlphaFoldDB" id="A0A7W2QZB3"/>
<protein>
    <submittedName>
        <fullName evidence="3">AAA family ATPase</fullName>
    </submittedName>
</protein>
<dbReference type="InterPro" id="IPR003959">
    <property type="entry name" value="ATPase_AAA_core"/>
</dbReference>
<gene>
    <name evidence="3" type="ORF">H4C15_12870</name>
</gene>
<proteinExistence type="predicted"/>
<dbReference type="Pfam" id="PF13175">
    <property type="entry name" value="AAA_15"/>
    <property type="match status" value="1"/>
</dbReference>
<sequence>MQEGLHSLSVRHLRSFGENSPAIPIKPINIFVGRNSCGKSTFLRTFPLLRQSIQADTKSPILWFGSLVDFGDFDTALHDGGGKEISFEFHTTLEISKESRWGVEFEFDDSDESSSDRFFDAIITISISRVSATQLKTKLLFRLDSSCIEIIYSGNDIERAVAYNHLHDLRVGFPLRVIADHGALIPLNLRGLREVKRDGASFSPKRFSLVNTLYQDSTRFLVDYIESLHHASKSKAKIRDAVIGLSLRCKENLLFEIQEAFPRDKFFLKNLEANKDAVVDVVFTLLVAREFNSFLKSADGLFKSFFSGVRYQAPLRAAGERFYRYQDLRVDEVDHTGSNLPMVINSLDLSKQKKLSDWILENFGFELLLSARGLHYEIQVKEEGDKNFHNISDMGFGYSQILPVIVSIWLEFVADFRRRPLGVARTKGPRIMVLEQPELHLHPALQYKFGQAIAKVASRAHRADLYFVIETHSKHLIDALGESIRASEIDESTVNIALFEKMDDGVTNTAISGFDSDGYLINWPVGFLSPDYDN</sequence>
<evidence type="ECO:0000259" key="2">
    <source>
        <dbReference type="Pfam" id="PF13304"/>
    </source>
</evidence>